<gene>
    <name evidence="8" type="ORF">JZ786_00810</name>
</gene>
<feature type="transmembrane region" description="Helical" evidence="6">
    <location>
        <begin position="142"/>
        <end position="162"/>
    </location>
</feature>
<dbReference type="Gene3D" id="1.20.1250.20">
    <property type="entry name" value="MFS general substrate transporter like domains"/>
    <property type="match status" value="2"/>
</dbReference>
<dbReference type="InterPro" id="IPR036259">
    <property type="entry name" value="MFS_trans_sf"/>
</dbReference>
<feature type="transmembrane region" description="Helical" evidence="6">
    <location>
        <begin position="168"/>
        <end position="190"/>
    </location>
</feature>
<dbReference type="InterPro" id="IPR039672">
    <property type="entry name" value="MFS_2"/>
</dbReference>
<feature type="domain" description="Major facilitator superfamily (MFS) profile" evidence="7">
    <location>
        <begin position="1"/>
        <end position="416"/>
    </location>
</feature>
<evidence type="ECO:0000256" key="5">
    <source>
        <dbReference type="ARBA" id="ARBA00023136"/>
    </source>
</evidence>
<keyword evidence="4 6" id="KW-1133">Transmembrane helix</keyword>
<dbReference type="PANTHER" id="PTHR11328">
    <property type="entry name" value="MAJOR FACILITATOR SUPERFAMILY DOMAIN-CONTAINING PROTEIN"/>
    <property type="match status" value="1"/>
</dbReference>
<evidence type="ECO:0000256" key="4">
    <source>
        <dbReference type="ARBA" id="ARBA00022989"/>
    </source>
</evidence>
<dbReference type="GO" id="GO:0015293">
    <property type="term" value="F:symporter activity"/>
    <property type="evidence" value="ECO:0007669"/>
    <property type="project" value="InterPro"/>
</dbReference>
<dbReference type="EMBL" id="CP071182">
    <property type="protein sequence ID" value="QSO47637.1"/>
    <property type="molecule type" value="Genomic_DNA"/>
</dbReference>
<dbReference type="RefSeq" id="WP_206656981.1">
    <property type="nucleotide sequence ID" value="NZ_CP071182.1"/>
</dbReference>
<feature type="transmembrane region" description="Helical" evidence="6">
    <location>
        <begin position="356"/>
        <end position="376"/>
    </location>
</feature>
<feature type="transmembrane region" description="Helical" evidence="6">
    <location>
        <begin position="309"/>
        <end position="335"/>
    </location>
</feature>
<dbReference type="KEGG" id="afx:JZ786_00810"/>
<protein>
    <submittedName>
        <fullName evidence="8">MFS transporter</fullName>
    </submittedName>
</protein>
<evidence type="ECO:0000313" key="8">
    <source>
        <dbReference type="EMBL" id="QSO47637.1"/>
    </source>
</evidence>
<dbReference type="SUPFAM" id="SSF103473">
    <property type="entry name" value="MFS general substrate transporter"/>
    <property type="match status" value="1"/>
</dbReference>
<dbReference type="AlphaFoldDB" id="A0A9X7VZX5"/>
<feature type="transmembrane region" description="Helical" evidence="6">
    <location>
        <begin position="255"/>
        <end position="273"/>
    </location>
</feature>
<keyword evidence="2" id="KW-0813">Transport</keyword>
<dbReference type="GO" id="GO:0008643">
    <property type="term" value="P:carbohydrate transport"/>
    <property type="evidence" value="ECO:0007669"/>
    <property type="project" value="InterPro"/>
</dbReference>
<comment type="subcellular location">
    <subcellularLocation>
        <location evidence="1">Cell membrane</location>
        <topology evidence="1">Multi-pass membrane protein</topology>
    </subcellularLocation>
</comment>
<evidence type="ECO:0000256" key="2">
    <source>
        <dbReference type="ARBA" id="ARBA00022448"/>
    </source>
</evidence>
<dbReference type="Proteomes" id="UP000663505">
    <property type="component" value="Chromosome"/>
</dbReference>
<feature type="transmembrane region" description="Helical" evidence="6">
    <location>
        <begin position="219"/>
        <end position="243"/>
    </location>
</feature>
<feature type="transmembrane region" description="Helical" evidence="6">
    <location>
        <begin position="285"/>
        <end position="303"/>
    </location>
</feature>
<feature type="transmembrane region" description="Helical" evidence="6">
    <location>
        <begin position="76"/>
        <end position="98"/>
    </location>
</feature>
<dbReference type="PROSITE" id="PS50850">
    <property type="entry name" value="MFS"/>
    <property type="match status" value="1"/>
</dbReference>
<evidence type="ECO:0000256" key="1">
    <source>
        <dbReference type="ARBA" id="ARBA00004651"/>
    </source>
</evidence>
<keyword evidence="5 6" id="KW-0472">Membrane</keyword>
<feature type="transmembrane region" description="Helical" evidence="6">
    <location>
        <begin position="12"/>
        <end position="33"/>
    </location>
</feature>
<dbReference type="InterPro" id="IPR020846">
    <property type="entry name" value="MFS_dom"/>
</dbReference>
<reference evidence="8 9" key="1">
    <citation type="submission" date="2021-02" db="EMBL/GenBank/DDBJ databases">
        <title>Alicyclobacillus curvatus sp. nov. and Alicyclobacillus mengziensis sp. nov., two acidophilic bacteria isolated from acid mine drainage.</title>
        <authorList>
            <person name="Huang Y."/>
        </authorList>
    </citation>
    <scope>NUCLEOTIDE SEQUENCE [LARGE SCALE GENOMIC DNA]</scope>
    <source>
        <strain evidence="8 9">S30H14</strain>
    </source>
</reference>
<evidence type="ECO:0000256" key="3">
    <source>
        <dbReference type="ARBA" id="ARBA00022692"/>
    </source>
</evidence>
<dbReference type="GO" id="GO:0005886">
    <property type="term" value="C:plasma membrane"/>
    <property type="evidence" value="ECO:0007669"/>
    <property type="project" value="UniProtKB-SubCell"/>
</dbReference>
<feature type="transmembrane region" description="Helical" evidence="6">
    <location>
        <begin position="39"/>
        <end position="64"/>
    </location>
</feature>
<dbReference type="Pfam" id="PF13347">
    <property type="entry name" value="MFS_2"/>
    <property type="match status" value="1"/>
</dbReference>
<feature type="transmembrane region" description="Helical" evidence="6">
    <location>
        <begin position="104"/>
        <end position="130"/>
    </location>
</feature>
<name>A0A9X7VZX5_9BACL</name>
<organism evidence="8 9">
    <name type="scientific">Alicyclobacillus mengziensis</name>
    <dbReference type="NCBI Taxonomy" id="2931921"/>
    <lineage>
        <taxon>Bacteria</taxon>
        <taxon>Bacillati</taxon>
        <taxon>Bacillota</taxon>
        <taxon>Bacilli</taxon>
        <taxon>Bacillales</taxon>
        <taxon>Alicyclobacillaceae</taxon>
        <taxon>Alicyclobacillus</taxon>
    </lineage>
</organism>
<evidence type="ECO:0000313" key="9">
    <source>
        <dbReference type="Proteomes" id="UP000663505"/>
    </source>
</evidence>
<keyword evidence="9" id="KW-1185">Reference proteome</keyword>
<keyword evidence="3 6" id="KW-0812">Transmembrane</keyword>
<evidence type="ECO:0000259" key="7">
    <source>
        <dbReference type="PROSITE" id="PS50850"/>
    </source>
</evidence>
<evidence type="ECO:0000256" key="6">
    <source>
        <dbReference type="SAM" id="Phobius"/>
    </source>
</evidence>
<sequence length="437" mass="48480">MIPFRKRAAYSFNQIGVNLLWQAFNTVAVFYYVTVLHVSGTAISAVMVVYGIINAFLNLLSGYLSDKTQTQMGRRIPYIVFGGVPFVVLFYLLFHPLVKSGPALIVYFLVVTLLFDICFTFVALNIGALFPEMYQDAKDRSSVVALQQLFGIIGLIIGVALSKSLGQSMGWSMMAVIFGIITLVTTYVSLYGSFENPAYREEPLDLREAIRETFKNKRFIVYVFASLFVQLTTTMFVTISSFYSNYVVPLSGLQSSLFLGLMFIVAIPLSFAWSRVSLRVSNITAALASTALFAIVSLLFLVAHTPLLVIIIGICLGVGVSGFMVTMNLLLADVIDYDARHTGKRREGMYYGMNGFIVRIGMSLQYAIMGVFFAITKFNSHLSVQPSSAIVGLRILIGGLPVVLLFISFILLNRYRHYEKRDGITPIPVITEHLGQS</sequence>
<feature type="transmembrane region" description="Helical" evidence="6">
    <location>
        <begin position="388"/>
        <end position="412"/>
    </location>
</feature>
<proteinExistence type="predicted"/>
<accession>A0A9X7VZX5</accession>
<dbReference type="PANTHER" id="PTHR11328:SF24">
    <property type="entry name" value="MAJOR FACILITATOR SUPERFAMILY (MFS) PROFILE DOMAIN-CONTAINING PROTEIN"/>
    <property type="match status" value="1"/>
</dbReference>